<comment type="caution">
    <text evidence="1">The sequence shown here is derived from an EMBL/GenBank/DDBJ whole genome shotgun (WGS) entry which is preliminary data.</text>
</comment>
<reference evidence="1 2" key="1">
    <citation type="submission" date="2016-04" db="EMBL/GenBank/DDBJ databases">
        <title>The genome of Intoshia linei affirms orthonectids as highly simplified spiralians.</title>
        <authorList>
            <person name="Mikhailov K.V."/>
            <person name="Slusarev G.S."/>
            <person name="Nikitin M.A."/>
            <person name="Logacheva M.D."/>
            <person name="Penin A."/>
            <person name="Aleoshin V."/>
            <person name="Panchin Y.V."/>
        </authorList>
    </citation>
    <scope>NUCLEOTIDE SEQUENCE [LARGE SCALE GENOMIC DNA]</scope>
    <source>
        <strain evidence="1">Intl2013</strain>
        <tissue evidence="1">Whole animal</tissue>
    </source>
</reference>
<protein>
    <submittedName>
        <fullName evidence="1">Uncharacterized protein</fullName>
    </submittedName>
</protein>
<dbReference type="OrthoDB" id="8063408at2759"/>
<name>A0A177B0K7_9BILA</name>
<evidence type="ECO:0000313" key="1">
    <source>
        <dbReference type="EMBL" id="OAF67272.1"/>
    </source>
</evidence>
<dbReference type="PANTHER" id="PTHR46114:SF1">
    <property type="entry name" value="ZAD DOMAIN-CONTAINING PROTEIN"/>
    <property type="match status" value="1"/>
</dbReference>
<keyword evidence="2" id="KW-1185">Reference proteome</keyword>
<evidence type="ECO:0000313" key="2">
    <source>
        <dbReference type="Proteomes" id="UP000078046"/>
    </source>
</evidence>
<proteinExistence type="predicted"/>
<sequence>MIACISIDGSKSTLKLVLLDSEINHKTLILAYSVNCVENYSNIKLMLDLIHYEAFNWPFVCNLKVVCILASIQAGNVKLPCFMCKFKGTVRENHYEYKEWPSRDSSQQLICTLHNKSLNSKTPNPQLKTIFGNKLSDQIIINGVFTGPEIDKILKNSMFHLSLTENFKRNFQAFSDVVRGFFNMERKKNYLELIGVIRFLQSS</sequence>
<dbReference type="AlphaFoldDB" id="A0A177B0K7"/>
<organism evidence="1 2">
    <name type="scientific">Intoshia linei</name>
    <dbReference type="NCBI Taxonomy" id="1819745"/>
    <lineage>
        <taxon>Eukaryota</taxon>
        <taxon>Metazoa</taxon>
        <taxon>Spiralia</taxon>
        <taxon>Lophotrochozoa</taxon>
        <taxon>Mesozoa</taxon>
        <taxon>Orthonectida</taxon>
        <taxon>Rhopaluridae</taxon>
        <taxon>Intoshia</taxon>
    </lineage>
</organism>
<dbReference type="Proteomes" id="UP000078046">
    <property type="component" value="Unassembled WGS sequence"/>
</dbReference>
<gene>
    <name evidence="1" type="ORF">A3Q56_05001</name>
</gene>
<dbReference type="PANTHER" id="PTHR46114">
    <property type="entry name" value="APPLE DOMAIN-CONTAINING PROTEIN"/>
    <property type="match status" value="1"/>
</dbReference>
<dbReference type="EMBL" id="LWCA01000704">
    <property type="protein sequence ID" value="OAF67272.1"/>
    <property type="molecule type" value="Genomic_DNA"/>
</dbReference>
<accession>A0A177B0K7</accession>